<comment type="caution">
    <text evidence="2">The sequence shown here is derived from an EMBL/GenBank/DDBJ whole genome shotgun (WGS) entry which is preliminary data.</text>
</comment>
<evidence type="ECO:0000256" key="1">
    <source>
        <dbReference type="SAM" id="MobiDB-lite"/>
    </source>
</evidence>
<sequence length="158" mass="16695">IGSTAGWPKAEQRAYSSQEHTDNRPSAGPEGNRASRRKHLQEATAAGSEGSITSEESLEEDDIYNIAPHRGPSWEAGPPITTTTTTSPSPSPKPEETTTTTTKGPKPKTTTTTATTIEETEPKETGKPKETGLTEPDASPSSAMDALEQYLSAPRCAA</sequence>
<gene>
    <name evidence="2" type="ORF">PGLA1383_LOCUS35466</name>
</gene>
<organism evidence="2 3">
    <name type="scientific">Polarella glacialis</name>
    <name type="common">Dinoflagellate</name>
    <dbReference type="NCBI Taxonomy" id="89957"/>
    <lineage>
        <taxon>Eukaryota</taxon>
        <taxon>Sar</taxon>
        <taxon>Alveolata</taxon>
        <taxon>Dinophyceae</taxon>
        <taxon>Suessiales</taxon>
        <taxon>Suessiaceae</taxon>
        <taxon>Polarella</taxon>
    </lineage>
</organism>
<evidence type="ECO:0000313" key="2">
    <source>
        <dbReference type="EMBL" id="CAE8617808.1"/>
    </source>
</evidence>
<dbReference type="EMBL" id="CAJNNV010026289">
    <property type="protein sequence ID" value="CAE8617808.1"/>
    <property type="molecule type" value="Genomic_DNA"/>
</dbReference>
<evidence type="ECO:0000313" key="3">
    <source>
        <dbReference type="Proteomes" id="UP000654075"/>
    </source>
</evidence>
<reference evidence="2" key="1">
    <citation type="submission" date="2021-02" db="EMBL/GenBank/DDBJ databases">
        <authorList>
            <person name="Dougan E. K."/>
            <person name="Rhodes N."/>
            <person name="Thang M."/>
            <person name="Chan C."/>
        </authorList>
    </citation>
    <scope>NUCLEOTIDE SEQUENCE</scope>
</reference>
<feature type="compositionally biased region" description="Low complexity" evidence="1">
    <location>
        <begin position="75"/>
        <end position="88"/>
    </location>
</feature>
<dbReference type="Proteomes" id="UP000654075">
    <property type="component" value="Unassembled WGS sequence"/>
</dbReference>
<feature type="region of interest" description="Disordered" evidence="1">
    <location>
        <begin position="1"/>
        <end position="158"/>
    </location>
</feature>
<name>A0A813FZP8_POLGL</name>
<dbReference type="AlphaFoldDB" id="A0A813FZP8"/>
<feature type="compositionally biased region" description="Low complexity" evidence="1">
    <location>
        <begin position="97"/>
        <end position="117"/>
    </location>
</feature>
<feature type="compositionally biased region" description="Basic and acidic residues" evidence="1">
    <location>
        <begin position="120"/>
        <end position="132"/>
    </location>
</feature>
<proteinExistence type="predicted"/>
<accession>A0A813FZP8</accession>
<protein>
    <submittedName>
        <fullName evidence="2">Uncharacterized protein</fullName>
    </submittedName>
</protein>
<feature type="non-terminal residue" evidence="2">
    <location>
        <position position="158"/>
    </location>
</feature>
<keyword evidence="3" id="KW-1185">Reference proteome</keyword>